<evidence type="ECO:0000259" key="1">
    <source>
        <dbReference type="Pfam" id="PF08242"/>
    </source>
</evidence>
<sequence>MTHVYQHHAHADHPDDDQWGELLDLDAEVLDDHLADIVATLPVEGAPQRLLDLGCGTGSGTFALLTRFPDAHVIAVDVSADNLRRLRVNAEARGVGERVRTVAADLDADWPDVTEPGGGAPDLVWASASIHHLADPDRALRTIRDLLAPDGLFALVELTDFPRFLPPDAPADRPGLEGRLRQAADRLRSEHLPHLGADWGSQLRDTGFTVIADRTVPAVVPASASAAVGRYAAVALGRTRDMIGNDLPAADRAALDRLLDVDRPDSVVHRDDLTVRTTHRVWAARRSVK</sequence>
<accession>A0A1R1LER7</accession>
<keyword evidence="3" id="KW-1185">Reference proteome</keyword>
<dbReference type="GO" id="GO:0008168">
    <property type="term" value="F:methyltransferase activity"/>
    <property type="evidence" value="ECO:0007669"/>
    <property type="project" value="UniProtKB-KW"/>
</dbReference>
<dbReference type="OrthoDB" id="3382693at2"/>
<dbReference type="CDD" id="cd02440">
    <property type="entry name" value="AdoMet_MTases"/>
    <property type="match status" value="1"/>
</dbReference>
<keyword evidence="2" id="KW-0808">Transferase</keyword>
<evidence type="ECO:0000313" key="3">
    <source>
        <dbReference type="Proteomes" id="UP000187085"/>
    </source>
</evidence>
<dbReference type="GO" id="GO:0032259">
    <property type="term" value="P:methylation"/>
    <property type="evidence" value="ECO:0007669"/>
    <property type="project" value="UniProtKB-KW"/>
</dbReference>
<dbReference type="InterPro" id="IPR029063">
    <property type="entry name" value="SAM-dependent_MTases_sf"/>
</dbReference>
<evidence type="ECO:0000313" key="2">
    <source>
        <dbReference type="EMBL" id="OMH25995.1"/>
    </source>
</evidence>
<organism evidence="2 3">
    <name type="scientific">Tersicoccus phoenicis</name>
    <dbReference type="NCBI Taxonomy" id="554083"/>
    <lineage>
        <taxon>Bacteria</taxon>
        <taxon>Bacillati</taxon>
        <taxon>Actinomycetota</taxon>
        <taxon>Actinomycetes</taxon>
        <taxon>Micrococcales</taxon>
        <taxon>Micrococcaceae</taxon>
        <taxon>Tersicoccus</taxon>
    </lineage>
</organism>
<proteinExistence type="predicted"/>
<protein>
    <submittedName>
        <fullName evidence="2">SAM-dependent methyltransferase</fullName>
    </submittedName>
</protein>
<dbReference type="Pfam" id="PF08242">
    <property type="entry name" value="Methyltransf_12"/>
    <property type="match status" value="1"/>
</dbReference>
<dbReference type="RefSeq" id="WP_076702947.1">
    <property type="nucleotide sequence ID" value="NZ_MRDE01000024.1"/>
</dbReference>
<gene>
    <name evidence="2" type="ORF">BKD30_05325</name>
</gene>
<dbReference type="PANTHER" id="PTHR43861:SF1">
    <property type="entry name" value="TRANS-ACONITATE 2-METHYLTRANSFERASE"/>
    <property type="match status" value="1"/>
</dbReference>
<dbReference type="PANTHER" id="PTHR43861">
    <property type="entry name" value="TRANS-ACONITATE 2-METHYLTRANSFERASE-RELATED"/>
    <property type="match status" value="1"/>
</dbReference>
<keyword evidence="2" id="KW-0489">Methyltransferase</keyword>
<name>A0A1R1LER7_9MICC</name>
<dbReference type="Gene3D" id="3.40.50.150">
    <property type="entry name" value="Vaccinia Virus protein VP39"/>
    <property type="match status" value="1"/>
</dbReference>
<dbReference type="EMBL" id="MRDE01000024">
    <property type="protein sequence ID" value="OMH25995.1"/>
    <property type="molecule type" value="Genomic_DNA"/>
</dbReference>
<dbReference type="AlphaFoldDB" id="A0A1R1LER7"/>
<feature type="domain" description="Methyltransferase type 12" evidence="1">
    <location>
        <begin position="51"/>
        <end position="153"/>
    </location>
</feature>
<comment type="caution">
    <text evidence="2">The sequence shown here is derived from an EMBL/GenBank/DDBJ whole genome shotgun (WGS) entry which is preliminary data.</text>
</comment>
<dbReference type="STRING" id="554083.BKD30_05325"/>
<reference evidence="2 3" key="1">
    <citation type="submission" date="2016-12" db="EMBL/GenBank/DDBJ databases">
        <title>Draft genome of Tersicoccus phoenicis 1P05MA.</title>
        <authorList>
            <person name="Nakajima Y."/>
            <person name="Yoshizawa S."/>
            <person name="Nakamura K."/>
            <person name="Ogura Y."/>
            <person name="Hayashi T."/>
            <person name="Kogure K."/>
        </authorList>
    </citation>
    <scope>NUCLEOTIDE SEQUENCE [LARGE SCALE GENOMIC DNA]</scope>
    <source>
        <strain evidence="2 3">1p05MA</strain>
    </source>
</reference>
<dbReference type="InterPro" id="IPR013217">
    <property type="entry name" value="Methyltransf_12"/>
</dbReference>
<dbReference type="SUPFAM" id="SSF53335">
    <property type="entry name" value="S-adenosyl-L-methionine-dependent methyltransferases"/>
    <property type="match status" value="1"/>
</dbReference>
<dbReference type="Proteomes" id="UP000187085">
    <property type="component" value="Unassembled WGS sequence"/>
</dbReference>